<dbReference type="InterPro" id="IPR018060">
    <property type="entry name" value="HTH_AraC"/>
</dbReference>
<dbReference type="STRING" id="84135.GCA_001052115_00612"/>
<organism evidence="5 7">
    <name type="scientific">Gemella sanguinis</name>
    <dbReference type="NCBI Taxonomy" id="84135"/>
    <lineage>
        <taxon>Bacteria</taxon>
        <taxon>Bacillati</taxon>
        <taxon>Bacillota</taxon>
        <taxon>Bacilli</taxon>
        <taxon>Bacillales</taxon>
        <taxon>Gemellaceae</taxon>
        <taxon>Gemella</taxon>
    </lineage>
</organism>
<dbReference type="Pfam" id="PF12833">
    <property type="entry name" value="HTH_18"/>
    <property type="match status" value="1"/>
</dbReference>
<dbReference type="PANTHER" id="PTHR43280:SF2">
    <property type="entry name" value="HTH-TYPE TRANSCRIPTIONAL REGULATOR EXSA"/>
    <property type="match status" value="1"/>
</dbReference>
<dbReference type="RefSeq" id="WP_006364107.1">
    <property type="nucleotide sequence ID" value="NZ_CP046313.1"/>
</dbReference>
<dbReference type="PROSITE" id="PS00041">
    <property type="entry name" value="HTH_ARAC_FAMILY_1"/>
    <property type="match status" value="1"/>
</dbReference>
<evidence type="ECO:0000259" key="4">
    <source>
        <dbReference type="PROSITE" id="PS01124"/>
    </source>
</evidence>
<protein>
    <submittedName>
        <fullName evidence="5">AraC family transcriptional regulator</fullName>
    </submittedName>
    <submittedName>
        <fullName evidence="6">Helix-turn-helix domain-containing protein</fullName>
    </submittedName>
</protein>
<dbReference type="PROSITE" id="PS01124">
    <property type="entry name" value="HTH_ARAC_FAMILY_2"/>
    <property type="match status" value="1"/>
</dbReference>
<dbReference type="OrthoDB" id="345425at2"/>
<accession>A0A2N6SDU5</accession>
<dbReference type="InterPro" id="IPR009057">
    <property type="entry name" value="Homeodomain-like_sf"/>
</dbReference>
<dbReference type="AlphaFoldDB" id="A0A2N6SDU5"/>
<proteinExistence type="predicted"/>
<dbReference type="Gene3D" id="1.10.10.60">
    <property type="entry name" value="Homeodomain-like"/>
    <property type="match status" value="2"/>
</dbReference>
<keyword evidence="8" id="KW-1185">Reference proteome</keyword>
<dbReference type="PANTHER" id="PTHR43280">
    <property type="entry name" value="ARAC-FAMILY TRANSCRIPTIONAL REGULATOR"/>
    <property type="match status" value="1"/>
</dbReference>
<dbReference type="SUPFAM" id="SSF46689">
    <property type="entry name" value="Homeodomain-like"/>
    <property type="match status" value="2"/>
</dbReference>
<feature type="domain" description="HTH araC/xylS-type" evidence="4">
    <location>
        <begin position="290"/>
        <end position="388"/>
    </location>
</feature>
<sequence>MRSSLKKIERVKDILDLNGSILTYKYTDEEIRLDLGEEQLSSIFSRFIKRNLAHVKEELKNGKLVKCQSGLGISCLFIPSDNEEEFYLITPFLEYFVPTKVFQESLVKYGASINELVCDIYSSLPITPRKKFNYLIELLAEDENVDFLDAIVLIEDSSVKNVRRNTARKSNYLNSILESEVKFKREIIEAVIDGNISKVNMLFDLRHRNHGVEENRVEEGVNVRRRKSYNMNDLLRYSLEQHSSDYLGIEELWVRIKNKLDNYDLSEDVIRSYCLLVDKNKYKDKQAVVRNCIAYINDRIAEKISLDNVSEYLGVNKSYLSSIFNKDMGISIVDYIHDKRVSNACYLLANTDFSISEVADYIGYFDTSYFIRIFKTIMKVTPLKYRESAAKLRH</sequence>
<dbReference type="GeneID" id="84802187"/>
<dbReference type="GO" id="GO:0043565">
    <property type="term" value="F:sequence-specific DNA binding"/>
    <property type="evidence" value="ECO:0007669"/>
    <property type="project" value="InterPro"/>
</dbReference>
<dbReference type="Proteomes" id="UP000235670">
    <property type="component" value="Unassembled WGS sequence"/>
</dbReference>
<evidence type="ECO:0000256" key="1">
    <source>
        <dbReference type="ARBA" id="ARBA00023015"/>
    </source>
</evidence>
<evidence type="ECO:0000313" key="6">
    <source>
        <dbReference type="EMBL" id="QGS07285.1"/>
    </source>
</evidence>
<reference evidence="6 8" key="2">
    <citation type="submission" date="2019-11" db="EMBL/GenBank/DDBJ databases">
        <title>FDA dAtabase for Regulatory Grade micrObial Sequences (FDA-ARGOS): Supporting development and validation of Infectious Disease Dx tests.</title>
        <authorList>
            <person name="Turner S."/>
            <person name="Byrd R."/>
            <person name="Tallon L."/>
            <person name="Sadzewicz L."/>
            <person name="Vavikolanu K."/>
            <person name="Mehta A."/>
            <person name="Aluvathingal J."/>
            <person name="Nadendla S."/>
            <person name="Myers T."/>
            <person name="Yan Y."/>
            <person name="Sichtig H."/>
        </authorList>
    </citation>
    <scope>NUCLEOTIDE SEQUENCE [LARGE SCALE GENOMIC DNA]</scope>
    <source>
        <strain evidence="6 8">FDAARGOS_742</strain>
    </source>
</reference>
<reference evidence="5 7" key="1">
    <citation type="submission" date="2017-09" db="EMBL/GenBank/DDBJ databases">
        <title>Bacterial strain isolated from the female urinary microbiota.</title>
        <authorList>
            <person name="Thomas-White K."/>
            <person name="Kumar N."/>
            <person name="Forster S."/>
            <person name="Putonti C."/>
            <person name="Lawley T."/>
            <person name="Wolfe A.J."/>
        </authorList>
    </citation>
    <scope>NUCLEOTIDE SEQUENCE [LARGE SCALE GENOMIC DNA]</scope>
    <source>
        <strain evidence="5 7">UMB0186</strain>
    </source>
</reference>
<dbReference type="InterPro" id="IPR018062">
    <property type="entry name" value="HTH_AraC-typ_CS"/>
</dbReference>
<dbReference type="GO" id="GO:0003700">
    <property type="term" value="F:DNA-binding transcription factor activity"/>
    <property type="evidence" value="ECO:0007669"/>
    <property type="project" value="InterPro"/>
</dbReference>
<dbReference type="EMBL" id="CP046313">
    <property type="protein sequence ID" value="QGS07285.1"/>
    <property type="molecule type" value="Genomic_DNA"/>
</dbReference>
<evidence type="ECO:0000313" key="7">
    <source>
        <dbReference type="Proteomes" id="UP000235670"/>
    </source>
</evidence>
<name>A0A2N6SDU5_9BACL</name>
<gene>
    <name evidence="5" type="ORF">CJ218_06695</name>
    <name evidence="6" type="ORF">FOC50_02815</name>
</gene>
<evidence type="ECO:0000256" key="2">
    <source>
        <dbReference type="ARBA" id="ARBA00023125"/>
    </source>
</evidence>
<keyword evidence="1" id="KW-0805">Transcription regulation</keyword>
<keyword evidence="3" id="KW-0804">Transcription</keyword>
<dbReference type="EMBL" id="PNGT01000007">
    <property type="protein sequence ID" value="PMC52083.1"/>
    <property type="molecule type" value="Genomic_DNA"/>
</dbReference>
<evidence type="ECO:0000256" key="3">
    <source>
        <dbReference type="ARBA" id="ARBA00023163"/>
    </source>
</evidence>
<dbReference type="SMART" id="SM00342">
    <property type="entry name" value="HTH_ARAC"/>
    <property type="match status" value="1"/>
</dbReference>
<evidence type="ECO:0000313" key="8">
    <source>
        <dbReference type="Proteomes" id="UP000427636"/>
    </source>
</evidence>
<dbReference type="Proteomes" id="UP000427636">
    <property type="component" value="Chromosome"/>
</dbReference>
<evidence type="ECO:0000313" key="5">
    <source>
        <dbReference type="EMBL" id="PMC52083.1"/>
    </source>
</evidence>
<keyword evidence="2" id="KW-0238">DNA-binding</keyword>